<dbReference type="Proteomes" id="UP000233556">
    <property type="component" value="Unassembled WGS sequence"/>
</dbReference>
<dbReference type="GO" id="GO:0005096">
    <property type="term" value="F:GTPase activator activity"/>
    <property type="evidence" value="ECO:0007669"/>
    <property type="project" value="TreeGrafter"/>
</dbReference>
<dbReference type="InterPro" id="IPR036388">
    <property type="entry name" value="WH-like_DNA-bd_sf"/>
</dbReference>
<dbReference type="GO" id="GO:0009968">
    <property type="term" value="P:negative regulation of signal transduction"/>
    <property type="evidence" value="ECO:0007669"/>
    <property type="project" value="UniProtKB-KW"/>
</dbReference>
<dbReference type="GO" id="GO:0005886">
    <property type="term" value="C:plasma membrane"/>
    <property type="evidence" value="ECO:0007669"/>
    <property type="project" value="TreeGrafter"/>
</dbReference>
<protein>
    <submittedName>
        <fullName evidence="2">Regulator of g-protein signaling 7 isoform x2</fullName>
    </submittedName>
</protein>
<dbReference type="GO" id="GO:0005737">
    <property type="term" value="C:cytoplasm"/>
    <property type="evidence" value="ECO:0007669"/>
    <property type="project" value="TreeGrafter"/>
</dbReference>
<reference evidence="3" key="1">
    <citation type="submission" date="2017-11" db="EMBL/GenBank/DDBJ databases">
        <authorList>
            <person name="Lima N.C."/>
            <person name="Parody-Merino A.M."/>
            <person name="Battley P.F."/>
            <person name="Fidler A.E."/>
            <person name="Prosdocimi F."/>
        </authorList>
    </citation>
    <scope>NUCLEOTIDE SEQUENCE [LARGE SCALE GENOMIC DNA]</scope>
</reference>
<keyword evidence="3" id="KW-1185">Reference proteome</keyword>
<keyword evidence="1" id="KW-0734">Signal transduction inhibitor</keyword>
<gene>
    <name evidence="2" type="ORF">llap_1645</name>
</gene>
<dbReference type="PANTHER" id="PTHR45746">
    <property type="entry name" value="LP21163P"/>
    <property type="match status" value="1"/>
</dbReference>
<evidence type="ECO:0000256" key="1">
    <source>
        <dbReference type="ARBA" id="ARBA00022700"/>
    </source>
</evidence>
<dbReference type="AlphaFoldDB" id="A0A2I0UPP3"/>
<proteinExistence type="predicted"/>
<reference evidence="3" key="2">
    <citation type="submission" date="2017-12" db="EMBL/GenBank/DDBJ databases">
        <title>Genome sequence of the Bar-tailed Godwit (Limosa lapponica baueri).</title>
        <authorList>
            <person name="Lima N.C.B."/>
            <person name="Parody-Merino A.M."/>
            <person name="Battley P.F."/>
            <person name="Fidler A.E."/>
            <person name="Prosdocimi F."/>
        </authorList>
    </citation>
    <scope>NUCLEOTIDE SEQUENCE [LARGE SCALE GENOMIC DNA]</scope>
</reference>
<name>A0A2I0UPP3_LIMLA</name>
<dbReference type="GO" id="GO:0008277">
    <property type="term" value="P:regulation of G protein-coupled receptor signaling pathway"/>
    <property type="evidence" value="ECO:0007669"/>
    <property type="project" value="InterPro"/>
</dbReference>
<sequence length="189" mass="21760">MESCLVEKDLGMLGDTRLNMSQQCAQVTKKANSILACVRNSVMEDVIARMQDEKNGIPIRTVKSFLSKIPSVFSGVYQIDFMQQICLWCKFTRDGELQTNLDNSIPVTYKQEVKWIVKKIQSLTELQFRHCSMVNEELVYRGPSGGGRAAFDEYNFTSKTASNLRNLSQESEDFGYTFYWSREYYSNTM</sequence>
<evidence type="ECO:0000313" key="3">
    <source>
        <dbReference type="Proteomes" id="UP000233556"/>
    </source>
</evidence>
<organism evidence="2 3">
    <name type="scientific">Limosa lapponica baueri</name>
    <dbReference type="NCBI Taxonomy" id="1758121"/>
    <lineage>
        <taxon>Eukaryota</taxon>
        <taxon>Metazoa</taxon>
        <taxon>Chordata</taxon>
        <taxon>Craniata</taxon>
        <taxon>Vertebrata</taxon>
        <taxon>Euteleostomi</taxon>
        <taxon>Archelosauria</taxon>
        <taxon>Archosauria</taxon>
        <taxon>Dinosauria</taxon>
        <taxon>Saurischia</taxon>
        <taxon>Theropoda</taxon>
        <taxon>Coelurosauria</taxon>
        <taxon>Aves</taxon>
        <taxon>Neognathae</taxon>
        <taxon>Neoaves</taxon>
        <taxon>Charadriiformes</taxon>
        <taxon>Scolopacidae</taxon>
        <taxon>Limosa</taxon>
    </lineage>
</organism>
<dbReference type="OrthoDB" id="196547at2759"/>
<accession>A0A2I0UPP3</accession>
<dbReference type="InterPro" id="IPR047016">
    <property type="entry name" value="RGS6/7/9/11"/>
</dbReference>
<evidence type="ECO:0000313" key="2">
    <source>
        <dbReference type="EMBL" id="PKU48014.1"/>
    </source>
</evidence>
<dbReference type="EMBL" id="KZ505662">
    <property type="protein sequence ID" value="PKU48014.1"/>
    <property type="molecule type" value="Genomic_DNA"/>
</dbReference>
<dbReference type="Gene3D" id="1.10.10.10">
    <property type="entry name" value="Winged helix-like DNA-binding domain superfamily/Winged helix DNA-binding domain"/>
    <property type="match status" value="1"/>
</dbReference>
<dbReference type="GO" id="GO:0043005">
    <property type="term" value="C:neuron projection"/>
    <property type="evidence" value="ECO:0007669"/>
    <property type="project" value="TreeGrafter"/>
</dbReference>
<dbReference type="PANTHER" id="PTHR45746:SF7">
    <property type="entry name" value="REGULATOR OF G-PROTEIN SIGNALING 7"/>
    <property type="match status" value="1"/>
</dbReference>